<organism evidence="3">
    <name type="scientific">uncultured Anaerotruncus sp</name>
    <dbReference type="NCBI Taxonomy" id="905011"/>
    <lineage>
        <taxon>Bacteria</taxon>
        <taxon>Bacillati</taxon>
        <taxon>Bacillota</taxon>
        <taxon>Clostridia</taxon>
        <taxon>Eubacteriales</taxon>
        <taxon>Oscillospiraceae</taxon>
        <taxon>Anaerotruncus</taxon>
        <taxon>environmental samples</taxon>
    </lineage>
</organism>
<dbReference type="GO" id="GO:0008889">
    <property type="term" value="F:glycerophosphodiester phosphodiesterase activity"/>
    <property type="evidence" value="ECO:0007669"/>
    <property type="project" value="UniProtKB-EC"/>
</dbReference>
<accession>A0A1C6HJD3</accession>
<dbReference type="Pfam" id="PF10110">
    <property type="entry name" value="GPDPase_memb"/>
    <property type="match status" value="1"/>
</dbReference>
<keyword evidence="1" id="KW-0812">Transmembrane</keyword>
<dbReference type="PANTHER" id="PTHR46211">
    <property type="entry name" value="GLYCEROPHOSPHORYL DIESTER PHOSPHODIESTERASE"/>
    <property type="match status" value="1"/>
</dbReference>
<name>A0A1C6HJD3_9FIRM</name>
<proteinExistence type="predicted"/>
<dbReference type="InterPro" id="IPR030395">
    <property type="entry name" value="GP_PDE_dom"/>
</dbReference>
<evidence type="ECO:0000256" key="1">
    <source>
        <dbReference type="SAM" id="Phobius"/>
    </source>
</evidence>
<feature type="transmembrane region" description="Helical" evidence="1">
    <location>
        <begin position="243"/>
        <end position="269"/>
    </location>
</feature>
<feature type="transmembrane region" description="Helical" evidence="1">
    <location>
        <begin position="86"/>
        <end position="109"/>
    </location>
</feature>
<evidence type="ECO:0000313" key="3">
    <source>
        <dbReference type="EMBL" id="SCJ57862.1"/>
    </source>
</evidence>
<keyword evidence="1" id="KW-0472">Membrane</keyword>
<dbReference type="PANTHER" id="PTHR46211:SF8">
    <property type="entry name" value="PHOSPHODIESTERASE"/>
    <property type="match status" value="1"/>
</dbReference>
<dbReference type="Gene3D" id="3.20.20.190">
    <property type="entry name" value="Phosphatidylinositol (PI) phosphodiesterase"/>
    <property type="match status" value="1"/>
</dbReference>
<keyword evidence="3" id="KW-0378">Hydrolase</keyword>
<feature type="transmembrane region" description="Helical" evidence="1">
    <location>
        <begin position="48"/>
        <end position="66"/>
    </location>
</feature>
<feature type="transmembrane region" description="Helical" evidence="1">
    <location>
        <begin position="149"/>
        <end position="170"/>
    </location>
</feature>
<dbReference type="InterPro" id="IPR018476">
    <property type="entry name" value="GlyceroP-diester-Pdiesterase_M"/>
</dbReference>
<dbReference type="GO" id="GO:0006629">
    <property type="term" value="P:lipid metabolic process"/>
    <property type="evidence" value="ECO:0007669"/>
    <property type="project" value="InterPro"/>
</dbReference>
<dbReference type="PROSITE" id="PS51704">
    <property type="entry name" value="GP_PDE"/>
    <property type="match status" value="1"/>
</dbReference>
<dbReference type="SUPFAM" id="SSF51695">
    <property type="entry name" value="PLC-like phosphodiesterases"/>
    <property type="match status" value="1"/>
</dbReference>
<keyword evidence="1" id="KW-1133">Transmembrane helix</keyword>
<feature type="domain" description="GP-PDE" evidence="2">
    <location>
        <begin position="368"/>
        <end position="599"/>
    </location>
</feature>
<reference evidence="3" key="1">
    <citation type="submission" date="2015-09" db="EMBL/GenBank/DDBJ databases">
        <authorList>
            <consortium name="Pathogen Informatics"/>
        </authorList>
    </citation>
    <scope>NUCLEOTIDE SEQUENCE</scope>
    <source>
        <strain evidence="3">2789STDY5834896</strain>
    </source>
</reference>
<gene>
    <name evidence="3" type="primary">ugpQ</name>
    <name evidence="3" type="ORF">SAMEA3545359_00894</name>
</gene>
<evidence type="ECO:0000259" key="2">
    <source>
        <dbReference type="PROSITE" id="PS51704"/>
    </source>
</evidence>
<dbReference type="Pfam" id="PF03009">
    <property type="entry name" value="GDPD"/>
    <property type="match status" value="1"/>
</dbReference>
<feature type="transmembrane region" description="Helical" evidence="1">
    <location>
        <begin position="334"/>
        <end position="352"/>
    </location>
</feature>
<feature type="transmembrane region" description="Helical" evidence="1">
    <location>
        <begin position="190"/>
        <end position="209"/>
    </location>
</feature>
<dbReference type="InterPro" id="IPR017946">
    <property type="entry name" value="PLC-like_Pdiesterase_TIM-brl"/>
</dbReference>
<dbReference type="AlphaFoldDB" id="A0A1C6HJD3"/>
<dbReference type="EC" id="3.1.4.46" evidence="3"/>
<dbReference type="EMBL" id="FMHG01000001">
    <property type="protein sequence ID" value="SCJ57862.1"/>
    <property type="molecule type" value="Genomic_DNA"/>
</dbReference>
<protein>
    <submittedName>
        <fullName evidence="3">Glycerophosphoryl diester phosphodiesterase</fullName>
        <ecNumber evidence="3">3.1.4.46</ecNumber>
    </submittedName>
</protein>
<sequence length="618" mass="67670">MTAGGPMRYNGHTEVGGDERAVKRSWAEARQVLSIALRGGSTLLLFEVLYKLLGFAVVLPALNALLRRAIRVSGLTFLGQQTLGQLLHSPAAVALLLAAGLLLGLYLLFEMVWQLCYCQAGWQRQRTAVWSLCGRAAVRTMRLFLPRNIGILLVLPLFALTAWPLAGGILPQVQLPEFITDFIWQSKALTAAYIALVALSCALLFFYLLGMPAMVLGEEHFFSSIKTSWRLLRGNMRRALGRILLTTALFWLAAGALLAAAVGGLAAYTKLRYSGSAARYAFRSLYGSGASFVRVALPVFATVVLVAAVVAFYYRCMGAERPPYRRPRRRWYVLGRQAVAVLCSLLAVGLFGESEMAGYLPAPAGYDPYIVAHRAGSLFAPENTVAALDRAVADGADMAEIDVQQTADGALVILHDTSFARTAGVDRPVWAVTWEQVQRYDAGSYFGAEYAGEPVPSLPQMLKAAKGRIDLMIELKSTGHDRELVARTIAAIKDADMMRQCVLASMDLDLLRQVKELQPGLPTVYISALLVADRYDMQWIDAFSVETSMLTGEMVAAAHLEHKRVFAWTTNSEGTIQKAFSCGADGIITDNVPMAHYTQDLQGRDLLLDELTQWLFGK</sequence>
<feature type="transmembrane region" description="Helical" evidence="1">
    <location>
        <begin position="289"/>
        <end position="314"/>
    </location>
</feature>